<accession>L0DL77</accession>
<feature type="domain" description="Methanolan biosynthesis EpsI" evidence="1">
    <location>
        <begin position="12"/>
        <end position="140"/>
    </location>
</feature>
<dbReference type="HOGENOM" id="CLU_1239453_0_0_0"/>
<evidence type="ECO:0000313" key="3">
    <source>
        <dbReference type="Proteomes" id="UP000010798"/>
    </source>
</evidence>
<proteinExistence type="predicted"/>
<name>L0DL77_SINAD</name>
<dbReference type="eggNOG" id="ENOG5033C49">
    <property type="taxonomic scope" value="Bacteria"/>
</dbReference>
<organism evidence="2 3">
    <name type="scientific">Singulisphaera acidiphila (strain ATCC BAA-1392 / DSM 18658 / VKM B-2454 / MOB10)</name>
    <dbReference type="NCBI Taxonomy" id="886293"/>
    <lineage>
        <taxon>Bacteria</taxon>
        <taxon>Pseudomonadati</taxon>
        <taxon>Planctomycetota</taxon>
        <taxon>Planctomycetia</taxon>
        <taxon>Isosphaerales</taxon>
        <taxon>Isosphaeraceae</taxon>
        <taxon>Singulisphaera</taxon>
    </lineage>
</organism>
<protein>
    <recommendedName>
        <fullName evidence="1">Methanolan biosynthesis EpsI domain-containing protein</fullName>
    </recommendedName>
</protein>
<keyword evidence="3" id="KW-1185">Reference proteome</keyword>
<evidence type="ECO:0000313" key="2">
    <source>
        <dbReference type="EMBL" id="AGA29603.1"/>
    </source>
</evidence>
<dbReference type="EMBL" id="CP003364">
    <property type="protein sequence ID" value="AGA29603.1"/>
    <property type="molecule type" value="Genomic_DNA"/>
</dbReference>
<reference evidence="2 3" key="1">
    <citation type="submission" date="2012-02" db="EMBL/GenBank/DDBJ databases">
        <title>Complete sequence of chromosome of Singulisphaera acidiphila DSM 18658.</title>
        <authorList>
            <consortium name="US DOE Joint Genome Institute (JGI-PGF)"/>
            <person name="Lucas S."/>
            <person name="Copeland A."/>
            <person name="Lapidus A."/>
            <person name="Glavina del Rio T."/>
            <person name="Dalin E."/>
            <person name="Tice H."/>
            <person name="Bruce D."/>
            <person name="Goodwin L."/>
            <person name="Pitluck S."/>
            <person name="Peters L."/>
            <person name="Ovchinnikova G."/>
            <person name="Chertkov O."/>
            <person name="Kyrpides N."/>
            <person name="Mavromatis K."/>
            <person name="Ivanova N."/>
            <person name="Brettin T."/>
            <person name="Detter J.C."/>
            <person name="Han C."/>
            <person name="Larimer F."/>
            <person name="Land M."/>
            <person name="Hauser L."/>
            <person name="Markowitz V."/>
            <person name="Cheng J.-F."/>
            <person name="Hugenholtz P."/>
            <person name="Woyke T."/>
            <person name="Wu D."/>
            <person name="Tindall B."/>
            <person name="Pomrenke H."/>
            <person name="Brambilla E."/>
            <person name="Klenk H.-P."/>
            <person name="Eisen J.A."/>
        </authorList>
    </citation>
    <scope>NUCLEOTIDE SEQUENCE [LARGE SCALE GENOMIC DNA]</scope>
    <source>
        <strain evidence="3">ATCC BAA-1392 / DSM 18658 / VKM B-2454 / MOB10</strain>
    </source>
</reference>
<dbReference type="Proteomes" id="UP000010798">
    <property type="component" value="Chromosome"/>
</dbReference>
<dbReference type="RefSeq" id="WP_015248704.1">
    <property type="nucleotide sequence ID" value="NC_019892.1"/>
</dbReference>
<dbReference type="STRING" id="886293.Sinac_5457"/>
<dbReference type="OrthoDB" id="288208at2"/>
<dbReference type="InterPro" id="IPR014263">
    <property type="entry name" value="Methanolan_biosynth_EpsI"/>
</dbReference>
<dbReference type="KEGG" id="saci:Sinac_5457"/>
<dbReference type="Pfam" id="PF11984">
    <property type="entry name" value="DUF3485"/>
    <property type="match status" value="1"/>
</dbReference>
<sequence>MLRNLPIVAALSLVIAAGIVHGRWTHRWTVSHAIEDAAARIDRLPMTLGDWQGQAMKLDREQLALAEIAGYVARRYEDRLHGDAVTILLVCGAPGPISVHTPDICYSGAGFEPIGPPTGRSLPINPSGTPAAFRNALMGKTNIPVPTYLRILWSWSTAGAWEVPQNPRLAFAPRDVLYKLYVIRELSSPDERTDDDPSLRLLRILLPELDKVLFGHAKEEMGRTGTERATHLPRKYVGVTS</sequence>
<evidence type="ECO:0000259" key="1">
    <source>
        <dbReference type="Pfam" id="PF11984"/>
    </source>
</evidence>
<dbReference type="AlphaFoldDB" id="L0DL77"/>
<gene>
    <name evidence="2" type="ordered locus">Sinac_5457</name>
</gene>